<dbReference type="EMBL" id="BCMF01000004">
    <property type="protein sequence ID" value="GAW99064.1"/>
    <property type="molecule type" value="Genomic_DNA"/>
</dbReference>
<comment type="caution">
    <text evidence="2">The sequence shown here is derived from an EMBL/GenBank/DDBJ whole genome shotgun (WGS) entry which is preliminary data.</text>
</comment>
<proteinExistence type="predicted"/>
<keyword evidence="1" id="KW-0472">Membrane</keyword>
<keyword evidence="1" id="KW-0812">Transmembrane</keyword>
<name>A0A1Z5IBE0_9LACO</name>
<reference evidence="2 3" key="1">
    <citation type="submission" date="2015-11" db="EMBL/GenBank/DDBJ databases">
        <title>Draft genome sequences of new species of the genus Lactobacillus isolated from orchardgrass silage.</title>
        <authorList>
            <person name="Tohno M."/>
            <person name="Tanizawa Y."/>
            <person name="Arita M."/>
        </authorList>
    </citation>
    <scope>NUCLEOTIDE SEQUENCE [LARGE SCALE GENOMIC DNA]</scope>
    <source>
        <strain evidence="2 3">IWT30</strain>
    </source>
</reference>
<accession>A0A1Z5IBE0</accession>
<protein>
    <submittedName>
        <fullName evidence="2">Uncharacterized protein</fullName>
    </submittedName>
</protein>
<evidence type="ECO:0000313" key="3">
    <source>
        <dbReference type="Proteomes" id="UP000198374"/>
    </source>
</evidence>
<dbReference type="OrthoDB" id="2311495at2"/>
<evidence type="ECO:0000313" key="2">
    <source>
        <dbReference type="EMBL" id="GAW99064.1"/>
    </source>
</evidence>
<dbReference type="AlphaFoldDB" id="A0A1Z5IBE0"/>
<sequence>MQTLWYILSGLSDFILLILVFVWGFDFARKDRSKAHKHHYGLWTLCSMMATFIFMMLAGSGK</sequence>
<feature type="transmembrane region" description="Helical" evidence="1">
    <location>
        <begin position="6"/>
        <end position="28"/>
    </location>
</feature>
<feature type="transmembrane region" description="Helical" evidence="1">
    <location>
        <begin position="40"/>
        <end position="59"/>
    </location>
</feature>
<dbReference type="RefSeq" id="WP_089108869.1">
    <property type="nucleotide sequence ID" value="NZ_BCMF01000004.1"/>
</dbReference>
<keyword evidence="3" id="KW-1185">Reference proteome</keyword>
<gene>
    <name evidence="2" type="ORF">IWT30_01024</name>
</gene>
<evidence type="ECO:0000256" key="1">
    <source>
        <dbReference type="SAM" id="Phobius"/>
    </source>
</evidence>
<organism evidence="2 3">
    <name type="scientific">Secundilactobacillus mixtipabuli</name>
    <dbReference type="NCBI Taxonomy" id="1435342"/>
    <lineage>
        <taxon>Bacteria</taxon>
        <taxon>Bacillati</taxon>
        <taxon>Bacillota</taxon>
        <taxon>Bacilli</taxon>
        <taxon>Lactobacillales</taxon>
        <taxon>Lactobacillaceae</taxon>
        <taxon>Secundilactobacillus</taxon>
    </lineage>
</organism>
<dbReference type="Proteomes" id="UP000198374">
    <property type="component" value="Unassembled WGS sequence"/>
</dbReference>
<keyword evidence="1" id="KW-1133">Transmembrane helix</keyword>